<name>A0A444GMI3_9FLAO</name>
<dbReference type="GO" id="GO:0008932">
    <property type="term" value="F:lytic endotransglycosylase activity"/>
    <property type="evidence" value="ECO:0007669"/>
    <property type="project" value="TreeGrafter"/>
</dbReference>
<comment type="similarity">
    <text evidence="1">Belongs to the leucine-binding protein family.</text>
</comment>
<evidence type="ECO:0000256" key="1">
    <source>
        <dbReference type="ARBA" id="ARBA00010062"/>
    </source>
</evidence>
<keyword evidence="2 3" id="KW-0732">Signal</keyword>
<keyword evidence="6" id="KW-1185">Reference proteome</keyword>
<accession>A0A444GMI3</accession>
<dbReference type="Gene3D" id="3.10.350.10">
    <property type="entry name" value="LysM domain"/>
    <property type="match status" value="4"/>
</dbReference>
<dbReference type="Pfam" id="PF13458">
    <property type="entry name" value="Peripla_BP_6"/>
    <property type="match status" value="1"/>
</dbReference>
<protein>
    <submittedName>
        <fullName evidence="5">LysM peptidoglycan-binding domain-containing protein</fullName>
    </submittedName>
</protein>
<dbReference type="SUPFAM" id="SSF53822">
    <property type="entry name" value="Periplasmic binding protein-like I"/>
    <property type="match status" value="1"/>
</dbReference>
<feature type="domain" description="LysM" evidence="4">
    <location>
        <begin position="161"/>
        <end position="204"/>
    </location>
</feature>
<dbReference type="InterPro" id="IPR028081">
    <property type="entry name" value="Leu-bd"/>
</dbReference>
<dbReference type="SMART" id="SM00257">
    <property type="entry name" value="LysM"/>
    <property type="match status" value="4"/>
</dbReference>
<comment type="caution">
    <text evidence="5">The sequence shown here is derived from an EMBL/GenBank/DDBJ whole genome shotgun (WGS) entry which is preliminary data.</text>
</comment>
<reference evidence="5 6" key="1">
    <citation type="submission" date="2019-01" db="EMBL/GenBank/DDBJ databases">
        <title>Flavobacterium sp. nov.,isolated from freshwater.</title>
        <authorList>
            <person name="Zhang R."/>
            <person name="Du Z.-J."/>
        </authorList>
    </citation>
    <scope>NUCLEOTIDE SEQUENCE [LARGE SCALE GENOMIC DNA]</scope>
    <source>
        <strain evidence="5 6">1E403</strain>
    </source>
</reference>
<dbReference type="PANTHER" id="PTHR33734">
    <property type="entry name" value="LYSM DOMAIN-CONTAINING GPI-ANCHORED PROTEIN 2"/>
    <property type="match status" value="1"/>
</dbReference>
<evidence type="ECO:0000256" key="3">
    <source>
        <dbReference type="SAM" id="SignalP"/>
    </source>
</evidence>
<dbReference type="AlphaFoldDB" id="A0A444GMI3"/>
<dbReference type="EMBL" id="SBII01000013">
    <property type="protein sequence ID" value="RWW92178.1"/>
    <property type="molecule type" value="Genomic_DNA"/>
</dbReference>
<dbReference type="SUPFAM" id="SSF54106">
    <property type="entry name" value="LysM domain"/>
    <property type="match status" value="4"/>
</dbReference>
<dbReference type="CDD" id="cd00118">
    <property type="entry name" value="LysM"/>
    <property type="match status" value="4"/>
</dbReference>
<evidence type="ECO:0000256" key="2">
    <source>
        <dbReference type="ARBA" id="ARBA00022729"/>
    </source>
</evidence>
<feature type="chain" id="PRO_5019430129" evidence="3">
    <location>
        <begin position="21"/>
        <end position="648"/>
    </location>
</feature>
<dbReference type="InterPro" id="IPR036779">
    <property type="entry name" value="LysM_dom_sf"/>
</dbReference>
<dbReference type="InterPro" id="IPR028082">
    <property type="entry name" value="Peripla_BP_I"/>
</dbReference>
<sequence length="648" mass="71132">MKYIVILFFSLALLSTSAYAQELKKHKVEKGETVAAIAKKYKVTPYDIYRLNPDSKNGIKEDTVLLIPAPSKVAATTVAVKEQPTKIANTIHEVEAKETLYSLAKRYNVTVEDIKKANGTALDNGLQIGQQVIIPVKGSGVAAQVKVLKQEEKTNREPVYTFHIVQAGETKYSIAKEFGISLQLLEELNPEVKETLPVGYKLKLGKDAAIQKAAQQVTEPLKQSEFINYEVQPKETFYSLTKRTGLTEEKIIALNPDAKDGLKDGMILKLPKGVNTAIDTTPDVVATGKPKGGLGALKKSGTKEIALLLPFNIARMESDTVRSKLLRTDKFLNMTLDFYAGALMAIDSAKVLGLPLKVKILDSKESKSTSDVNGLAAGLGGVDVIIGPFFTSNAQTLASLLAAKGIPVVSPMSNTTTKPYSNLFQTIPTSEKVRLSMLEYLKTKNGNVIAVVDAKKGSSKEFIRSNYPGVKFAPLSPEGAIIVDQLKGLLVKDKMNYVILETEKIGMTVSTTKALVDALADYQIQLVVLDRNETLDNREIPITRLASLKMLYPSVTNDSETPEAAVFGKVFKEKNGVMPNQYATRGFDVTFDVIMRLFQEDGFMEVMNTKASEQIENKFAYKTENGGNYNTGVYIMYYDQDLSIKQAQ</sequence>
<dbReference type="RefSeq" id="WP_128391042.1">
    <property type="nucleotide sequence ID" value="NZ_SBII01000013.1"/>
</dbReference>
<proteinExistence type="inferred from homology"/>
<dbReference type="PROSITE" id="PS51782">
    <property type="entry name" value="LYSM"/>
    <property type="match status" value="3"/>
</dbReference>
<dbReference type="InterPro" id="IPR018392">
    <property type="entry name" value="LysM"/>
</dbReference>
<organism evidence="5 6">
    <name type="scientific">Flavobacterium cerinum</name>
    <dbReference type="NCBI Taxonomy" id="2502784"/>
    <lineage>
        <taxon>Bacteria</taxon>
        <taxon>Pseudomonadati</taxon>
        <taxon>Bacteroidota</taxon>
        <taxon>Flavobacteriia</taxon>
        <taxon>Flavobacteriales</taxon>
        <taxon>Flavobacteriaceae</taxon>
        <taxon>Flavobacterium</taxon>
    </lineage>
</organism>
<evidence type="ECO:0000313" key="6">
    <source>
        <dbReference type="Proteomes" id="UP000287527"/>
    </source>
</evidence>
<feature type="domain" description="LysM" evidence="4">
    <location>
        <begin position="24"/>
        <end position="67"/>
    </location>
</feature>
<dbReference type="PANTHER" id="PTHR33734:SF22">
    <property type="entry name" value="MEMBRANE-BOUND LYTIC MUREIN TRANSGLYCOSYLASE D"/>
    <property type="match status" value="1"/>
</dbReference>
<evidence type="ECO:0000313" key="5">
    <source>
        <dbReference type="EMBL" id="RWW92178.1"/>
    </source>
</evidence>
<dbReference type="Gene3D" id="3.40.50.2300">
    <property type="match status" value="1"/>
</dbReference>
<dbReference type="Pfam" id="PF01476">
    <property type="entry name" value="LysM"/>
    <property type="match status" value="4"/>
</dbReference>
<feature type="domain" description="LysM" evidence="4">
    <location>
        <begin position="90"/>
        <end position="134"/>
    </location>
</feature>
<gene>
    <name evidence="5" type="ORF">EPI11_16265</name>
</gene>
<evidence type="ECO:0000259" key="4">
    <source>
        <dbReference type="PROSITE" id="PS51782"/>
    </source>
</evidence>
<dbReference type="Proteomes" id="UP000287527">
    <property type="component" value="Unassembled WGS sequence"/>
</dbReference>
<dbReference type="OrthoDB" id="2149800at2"/>
<feature type="signal peptide" evidence="3">
    <location>
        <begin position="1"/>
        <end position="20"/>
    </location>
</feature>